<gene>
    <name evidence="8" type="ORF">GCM10023189_20240</name>
</gene>
<evidence type="ECO:0000256" key="1">
    <source>
        <dbReference type="ARBA" id="ARBA00022553"/>
    </source>
</evidence>
<sequence length="213" mass="23766">MNTIPIRIVYYEDNKALREGMSFLLQATPGLQLLGAFPNCDHLTDHLLTLQPQVVLMDIDMPGMPGTEAVALIKATHPAVQVLMLTVFENEDKIFQAIRNGANGYLLKHTSPSGIVEAIFDLHNGGSPMTASVARKVLQYFQQPKVARSDYNLSEREVDILRGLTKGHSYKMIADELFISVETVRTHVRHVYDKLHVNSKAEAIIKAMREGLV</sequence>
<keyword evidence="2" id="KW-0805">Transcription regulation</keyword>
<dbReference type="CDD" id="cd17535">
    <property type="entry name" value="REC_NarL-like"/>
    <property type="match status" value="1"/>
</dbReference>
<dbReference type="Pfam" id="PF00072">
    <property type="entry name" value="Response_reg"/>
    <property type="match status" value="1"/>
</dbReference>
<dbReference type="InterPro" id="IPR016032">
    <property type="entry name" value="Sig_transdc_resp-reg_C-effctor"/>
</dbReference>
<dbReference type="InterPro" id="IPR011006">
    <property type="entry name" value="CheY-like_superfamily"/>
</dbReference>
<evidence type="ECO:0000256" key="2">
    <source>
        <dbReference type="ARBA" id="ARBA00023015"/>
    </source>
</evidence>
<reference evidence="9" key="1">
    <citation type="journal article" date="2019" name="Int. J. Syst. Evol. Microbiol.">
        <title>The Global Catalogue of Microorganisms (GCM) 10K type strain sequencing project: providing services to taxonomists for standard genome sequencing and annotation.</title>
        <authorList>
            <consortium name="The Broad Institute Genomics Platform"/>
            <consortium name="The Broad Institute Genome Sequencing Center for Infectious Disease"/>
            <person name="Wu L."/>
            <person name="Ma J."/>
        </authorList>
    </citation>
    <scope>NUCLEOTIDE SEQUENCE [LARGE SCALE GENOMIC DNA]</scope>
    <source>
        <strain evidence="9">JCM 17927</strain>
    </source>
</reference>
<dbReference type="SUPFAM" id="SSF46894">
    <property type="entry name" value="C-terminal effector domain of the bipartite response regulators"/>
    <property type="match status" value="1"/>
</dbReference>
<evidence type="ECO:0000256" key="5">
    <source>
        <dbReference type="PROSITE-ProRule" id="PRU00169"/>
    </source>
</evidence>
<dbReference type="Pfam" id="PF00196">
    <property type="entry name" value="GerE"/>
    <property type="match status" value="1"/>
</dbReference>
<organism evidence="8 9">
    <name type="scientific">Nibrella saemangeumensis</name>
    <dbReference type="NCBI Taxonomy" id="1084526"/>
    <lineage>
        <taxon>Bacteria</taxon>
        <taxon>Pseudomonadati</taxon>
        <taxon>Bacteroidota</taxon>
        <taxon>Cytophagia</taxon>
        <taxon>Cytophagales</taxon>
        <taxon>Spirosomataceae</taxon>
        <taxon>Nibrella</taxon>
    </lineage>
</organism>
<dbReference type="SUPFAM" id="SSF52172">
    <property type="entry name" value="CheY-like"/>
    <property type="match status" value="1"/>
</dbReference>
<comment type="caution">
    <text evidence="8">The sequence shown here is derived from an EMBL/GenBank/DDBJ whole genome shotgun (WGS) entry which is preliminary data.</text>
</comment>
<feature type="domain" description="Response regulatory" evidence="7">
    <location>
        <begin position="7"/>
        <end position="123"/>
    </location>
</feature>
<evidence type="ECO:0000259" key="6">
    <source>
        <dbReference type="PROSITE" id="PS50043"/>
    </source>
</evidence>
<dbReference type="InterPro" id="IPR039420">
    <property type="entry name" value="WalR-like"/>
</dbReference>
<dbReference type="InterPro" id="IPR001789">
    <property type="entry name" value="Sig_transdc_resp-reg_receiver"/>
</dbReference>
<proteinExistence type="predicted"/>
<feature type="modified residue" description="4-aspartylphosphate" evidence="5">
    <location>
        <position position="58"/>
    </location>
</feature>
<dbReference type="SMART" id="SM00421">
    <property type="entry name" value="HTH_LUXR"/>
    <property type="match status" value="1"/>
</dbReference>
<evidence type="ECO:0000256" key="4">
    <source>
        <dbReference type="ARBA" id="ARBA00023163"/>
    </source>
</evidence>
<dbReference type="PROSITE" id="PS50043">
    <property type="entry name" value="HTH_LUXR_2"/>
    <property type="match status" value="1"/>
</dbReference>
<dbReference type="CDD" id="cd06170">
    <property type="entry name" value="LuxR_C_like"/>
    <property type="match status" value="1"/>
</dbReference>
<keyword evidence="1 5" id="KW-0597">Phosphoprotein</keyword>
<dbReference type="RefSeq" id="WP_345243102.1">
    <property type="nucleotide sequence ID" value="NZ_BAABHD010000024.1"/>
</dbReference>
<dbReference type="PRINTS" id="PR00038">
    <property type="entry name" value="HTHLUXR"/>
</dbReference>
<feature type="domain" description="HTH luxR-type" evidence="6">
    <location>
        <begin position="146"/>
        <end position="211"/>
    </location>
</feature>
<dbReference type="Proteomes" id="UP001501175">
    <property type="component" value="Unassembled WGS sequence"/>
</dbReference>
<dbReference type="InterPro" id="IPR000792">
    <property type="entry name" value="Tscrpt_reg_LuxR_C"/>
</dbReference>
<evidence type="ECO:0000313" key="9">
    <source>
        <dbReference type="Proteomes" id="UP001501175"/>
    </source>
</evidence>
<dbReference type="EMBL" id="BAABHD010000024">
    <property type="protein sequence ID" value="GAA4454145.1"/>
    <property type="molecule type" value="Genomic_DNA"/>
</dbReference>
<dbReference type="SMART" id="SM00448">
    <property type="entry name" value="REC"/>
    <property type="match status" value="1"/>
</dbReference>
<dbReference type="PROSITE" id="PS00622">
    <property type="entry name" value="HTH_LUXR_1"/>
    <property type="match status" value="1"/>
</dbReference>
<keyword evidence="3" id="KW-0238">DNA-binding</keyword>
<name>A0ABP8MTT9_9BACT</name>
<dbReference type="Gene3D" id="3.40.50.2300">
    <property type="match status" value="1"/>
</dbReference>
<dbReference type="PANTHER" id="PTHR43214">
    <property type="entry name" value="TWO-COMPONENT RESPONSE REGULATOR"/>
    <property type="match status" value="1"/>
</dbReference>
<keyword evidence="4" id="KW-0804">Transcription</keyword>
<dbReference type="PANTHER" id="PTHR43214:SF24">
    <property type="entry name" value="TRANSCRIPTIONAL REGULATORY PROTEIN NARL-RELATED"/>
    <property type="match status" value="1"/>
</dbReference>
<evidence type="ECO:0000259" key="7">
    <source>
        <dbReference type="PROSITE" id="PS50110"/>
    </source>
</evidence>
<evidence type="ECO:0000256" key="3">
    <source>
        <dbReference type="ARBA" id="ARBA00023125"/>
    </source>
</evidence>
<keyword evidence="9" id="KW-1185">Reference proteome</keyword>
<dbReference type="InterPro" id="IPR058245">
    <property type="entry name" value="NreC/VraR/RcsB-like_REC"/>
</dbReference>
<evidence type="ECO:0000313" key="8">
    <source>
        <dbReference type="EMBL" id="GAA4454145.1"/>
    </source>
</evidence>
<dbReference type="PROSITE" id="PS50110">
    <property type="entry name" value="RESPONSE_REGULATORY"/>
    <property type="match status" value="1"/>
</dbReference>
<protein>
    <submittedName>
        <fullName evidence="8">Response regulator transcription factor</fullName>
    </submittedName>
</protein>
<accession>A0ABP8MTT9</accession>